<feature type="domain" description="DUF4397" evidence="1">
    <location>
        <begin position="3"/>
        <end position="113"/>
    </location>
</feature>
<gene>
    <name evidence="2" type="ORF">GCM10011387_15760</name>
</gene>
<evidence type="ECO:0000259" key="1">
    <source>
        <dbReference type="Pfam" id="PF14344"/>
    </source>
</evidence>
<protein>
    <recommendedName>
        <fullName evidence="1">DUF4397 domain-containing protein</fullName>
    </recommendedName>
</protein>
<organism evidence="2 3">
    <name type="scientific">Pedobacter quisquiliarum</name>
    <dbReference type="NCBI Taxonomy" id="1834438"/>
    <lineage>
        <taxon>Bacteria</taxon>
        <taxon>Pseudomonadati</taxon>
        <taxon>Bacteroidota</taxon>
        <taxon>Sphingobacteriia</taxon>
        <taxon>Sphingobacteriales</taxon>
        <taxon>Sphingobacteriaceae</taxon>
        <taxon>Pedobacter</taxon>
    </lineage>
</organism>
<proteinExistence type="predicted"/>
<sequence>MAINASAGSAAQTFQISGNTLKSGLAFGQASDYIGTNSGQNLRAEFRNDGSASALASEELDFINGRHYSVFLAGEGQAARIRAFEDNMDAPASGQAKVRFVHLSDAAPRNVDIRRGNGENLIANLEHDKASDYVTVAPGVLQVQVFATGQNTSLGNFDLSAFAPDKIYTVYVAGSNADNISIQQVRHN</sequence>
<dbReference type="EMBL" id="BMIL01000004">
    <property type="protein sequence ID" value="GGC63037.1"/>
    <property type="molecule type" value="Genomic_DNA"/>
</dbReference>
<dbReference type="Pfam" id="PF14344">
    <property type="entry name" value="DUF4397"/>
    <property type="match status" value="1"/>
</dbReference>
<keyword evidence="3" id="KW-1185">Reference proteome</keyword>
<accession>A0A916U7A5</accession>
<reference evidence="2" key="2">
    <citation type="submission" date="2020-09" db="EMBL/GenBank/DDBJ databases">
        <authorList>
            <person name="Sun Q."/>
            <person name="Zhou Y."/>
        </authorList>
    </citation>
    <scope>NUCLEOTIDE SEQUENCE</scope>
    <source>
        <strain evidence="2">CGMCC 1.15343</strain>
    </source>
</reference>
<reference evidence="2" key="1">
    <citation type="journal article" date="2014" name="Int. J. Syst. Evol. Microbiol.">
        <title>Complete genome sequence of Corynebacterium casei LMG S-19264T (=DSM 44701T), isolated from a smear-ripened cheese.</title>
        <authorList>
            <consortium name="US DOE Joint Genome Institute (JGI-PGF)"/>
            <person name="Walter F."/>
            <person name="Albersmeier A."/>
            <person name="Kalinowski J."/>
            <person name="Ruckert C."/>
        </authorList>
    </citation>
    <scope>NUCLEOTIDE SEQUENCE</scope>
    <source>
        <strain evidence="2">CGMCC 1.15343</strain>
    </source>
</reference>
<comment type="caution">
    <text evidence="2">The sequence shown here is derived from an EMBL/GenBank/DDBJ whole genome shotgun (WGS) entry which is preliminary data.</text>
</comment>
<evidence type="ECO:0000313" key="2">
    <source>
        <dbReference type="EMBL" id="GGC63037.1"/>
    </source>
</evidence>
<dbReference type="AlphaFoldDB" id="A0A916U7A5"/>
<name>A0A916U7A5_9SPHI</name>
<dbReference type="InterPro" id="IPR025510">
    <property type="entry name" value="DUF4397"/>
</dbReference>
<dbReference type="Proteomes" id="UP000651668">
    <property type="component" value="Unassembled WGS sequence"/>
</dbReference>
<evidence type="ECO:0000313" key="3">
    <source>
        <dbReference type="Proteomes" id="UP000651668"/>
    </source>
</evidence>